<evidence type="ECO:0000313" key="2">
    <source>
        <dbReference type="EMBL" id="TRY77538.1"/>
    </source>
</evidence>
<sequence length="249" mass="28486">MRHTAAKAFGETRQDKGRPKHGIQIKQSLKRKFKTERAPLVHNDEVRKSKEKFGHKKAKLFEQSPADCHRPQSEQSLKRKFKTERAPLVHNDEVRKSKEKFGHKKAKLFEQSPADCHRPQSEKKPSVASATGPFPRWLFRAWLSTHIQVELGSCSSAGAGEALKKQEAATMELGVFQHRAPKSIPQLLLDIQAQRETTFVPLTRGRRQDGLQHRVINPLIGLDAVSVDGEGLWLENVHWRNEICRTEFR</sequence>
<protein>
    <submittedName>
        <fullName evidence="2">Uncharacterized protein</fullName>
    </submittedName>
</protein>
<feature type="compositionally biased region" description="Basic and acidic residues" evidence="1">
    <location>
        <begin position="115"/>
        <end position="125"/>
    </location>
</feature>
<dbReference type="AlphaFoldDB" id="A0A553PIP1"/>
<dbReference type="Proteomes" id="UP000316079">
    <property type="component" value="Unassembled WGS sequence"/>
</dbReference>
<feature type="region of interest" description="Disordered" evidence="1">
    <location>
        <begin position="111"/>
        <end position="130"/>
    </location>
</feature>
<organism evidence="2 3">
    <name type="scientific">Danionella cerebrum</name>
    <dbReference type="NCBI Taxonomy" id="2873325"/>
    <lineage>
        <taxon>Eukaryota</taxon>
        <taxon>Metazoa</taxon>
        <taxon>Chordata</taxon>
        <taxon>Craniata</taxon>
        <taxon>Vertebrata</taxon>
        <taxon>Euteleostomi</taxon>
        <taxon>Actinopterygii</taxon>
        <taxon>Neopterygii</taxon>
        <taxon>Teleostei</taxon>
        <taxon>Ostariophysi</taxon>
        <taxon>Cypriniformes</taxon>
        <taxon>Danionidae</taxon>
        <taxon>Danioninae</taxon>
        <taxon>Danionella</taxon>
    </lineage>
</organism>
<comment type="caution">
    <text evidence="2">The sequence shown here is derived from an EMBL/GenBank/DDBJ whole genome shotgun (WGS) entry which is preliminary data.</text>
</comment>
<dbReference type="EMBL" id="SRMA01026683">
    <property type="protein sequence ID" value="TRY77538.1"/>
    <property type="molecule type" value="Genomic_DNA"/>
</dbReference>
<evidence type="ECO:0000313" key="3">
    <source>
        <dbReference type="Proteomes" id="UP000316079"/>
    </source>
</evidence>
<keyword evidence="3" id="KW-1185">Reference proteome</keyword>
<accession>A0A553PIP1</accession>
<evidence type="ECO:0000256" key="1">
    <source>
        <dbReference type="SAM" id="MobiDB-lite"/>
    </source>
</evidence>
<proteinExistence type="predicted"/>
<reference evidence="2 3" key="1">
    <citation type="journal article" date="2019" name="Sci. Data">
        <title>Hybrid genome assembly and annotation of Danionella translucida.</title>
        <authorList>
            <person name="Kadobianskyi M."/>
            <person name="Schulze L."/>
            <person name="Schuelke M."/>
            <person name="Judkewitz B."/>
        </authorList>
    </citation>
    <scope>NUCLEOTIDE SEQUENCE [LARGE SCALE GENOMIC DNA]</scope>
    <source>
        <strain evidence="2 3">Bolton</strain>
    </source>
</reference>
<name>A0A553PIP1_9TELE</name>
<dbReference type="OrthoDB" id="10069372at2759"/>
<gene>
    <name evidence="2" type="ORF">DNTS_028250</name>
</gene>
<feature type="non-terminal residue" evidence="2">
    <location>
        <position position="249"/>
    </location>
</feature>
<feature type="region of interest" description="Disordered" evidence="1">
    <location>
        <begin position="1"/>
        <end position="25"/>
    </location>
</feature>